<keyword evidence="1" id="KW-0732">Signal</keyword>
<evidence type="ECO:0008006" key="4">
    <source>
        <dbReference type="Google" id="ProtNLM"/>
    </source>
</evidence>
<evidence type="ECO:0000256" key="1">
    <source>
        <dbReference type="SAM" id="SignalP"/>
    </source>
</evidence>
<accession>A0ABT1T4R5</accession>
<gene>
    <name evidence="2" type="ORF">NPE20_16155</name>
</gene>
<proteinExistence type="predicted"/>
<dbReference type="SUPFAM" id="SSF54427">
    <property type="entry name" value="NTF2-like"/>
    <property type="match status" value="1"/>
</dbReference>
<feature type="signal peptide" evidence="1">
    <location>
        <begin position="1"/>
        <end position="18"/>
    </location>
</feature>
<keyword evidence="3" id="KW-1185">Reference proteome</keyword>
<dbReference type="RefSeq" id="WP_256539700.1">
    <property type="nucleotide sequence ID" value="NZ_JANHOH010000003.1"/>
</dbReference>
<feature type="chain" id="PRO_5047059467" description="Nuclear transport factor 2 family protein" evidence="1">
    <location>
        <begin position="19"/>
        <end position="160"/>
    </location>
</feature>
<evidence type="ECO:0000313" key="2">
    <source>
        <dbReference type="EMBL" id="MCQ6959512.1"/>
    </source>
</evidence>
<dbReference type="EMBL" id="JANHOH010000003">
    <property type="protein sequence ID" value="MCQ6959512.1"/>
    <property type="molecule type" value="Genomic_DNA"/>
</dbReference>
<reference evidence="2 3" key="1">
    <citation type="submission" date="2022-07" db="EMBL/GenBank/DDBJ databases">
        <title>Mucilaginibacter sp. JC4.</title>
        <authorList>
            <person name="Le V."/>
            <person name="Ko S.-R."/>
            <person name="Ahn C.-Y."/>
            <person name="Oh H.-M."/>
        </authorList>
    </citation>
    <scope>NUCLEOTIDE SEQUENCE [LARGE SCALE GENOMIC DNA]</scope>
    <source>
        <strain evidence="2 3">JC4</strain>
    </source>
</reference>
<dbReference type="Proteomes" id="UP001204376">
    <property type="component" value="Unassembled WGS sequence"/>
</dbReference>
<comment type="caution">
    <text evidence="2">The sequence shown here is derived from an EMBL/GenBank/DDBJ whole genome shotgun (WGS) entry which is preliminary data.</text>
</comment>
<dbReference type="InterPro" id="IPR032710">
    <property type="entry name" value="NTF2-like_dom_sf"/>
</dbReference>
<dbReference type="Gene3D" id="3.10.450.50">
    <property type="match status" value="1"/>
</dbReference>
<protein>
    <recommendedName>
        <fullName evidence="4">Nuclear transport factor 2 family protein</fullName>
    </recommendedName>
</protein>
<sequence>MKKLFLFLFLSVPFVAMSQANGGYTASYSSKFTIASPTYSDKILTLWKDFENNTLDAHMDFFADTVTMMFANGTVIKGKAENLKGAKEYRSAMQNYKVKLHAWLSLKSDKNENVVCVWGSEEYTDKTAKQVKAGIHEVWIFNKDGKVGLMMQFASVEGSM</sequence>
<name>A0ABT1T4R5_9SPHI</name>
<evidence type="ECO:0000313" key="3">
    <source>
        <dbReference type="Proteomes" id="UP001204376"/>
    </source>
</evidence>
<organism evidence="2 3">
    <name type="scientific">Mucilaginibacter aquariorum</name>
    <dbReference type="NCBI Taxonomy" id="2967225"/>
    <lineage>
        <taxon>Bacteria</taxon>
        <taxon>Pseudomonadati</taxon>
        <taxon>Bacteroidota</taxon>
        <taxon>Sphingobacteriia</taxon>
        <taxon>Sphingobacteriales</taxon>
        <taxon>Sphingobacteriaceae</taxon>
        <taxon>Mucilaginibacter</taxon>
    </lineage>
</organism>